<sequence length="129" mass="13575">MRWDVHEQPDRLFAATGGRSRAYTEFDLVSLVVSESEPAAGMAPEAVQILRLCRHPMALVEVSARLRMPVGVVAILLSDLLAEGRISVRHPSSGAGGGGSSAPRGVAAAPARLPDTGLVREVLVALKNL</sequence>
<evidence type="ECO:0000313" key="1">
    <source>
        <dbReference type="EMBL" id="RNF97680.1"/>
    </source>
</evidence>
<dbReference type="Pfam" id="PF05331">
    <property type="entry name" value="DUF742"/>
    <property type="match status" value="1"/>
</dbReference>
<comment type="caution">
    <text evidence="1">The sequence shown here is derived from an EMBL/GenBank/DDBJ whole genome shotgun (WGS) entry which is preliminary data.</text>
</comment>
<keyword evidence="2" id="KW-1185">Reference proteome</keyword>
<proteinExistence type="predicted"/>
<dbReference type="PANTHER" id="PTHR36221">
    <property type="entry name" value="DUF742 DOMAIN-CONTAINING PROTEIN"/>
    <property type="match status" value="1"/>
</dbReference>
<organism evidence="1 2">
    <name type="scientific">Streptomyces botrytidirepellens</name>
    <dbReference type="NCBI Taxonomy" id="2486417"/>
    <lineage>
        <taxon>Bacteria</taxon>
        <taxon>Bacillati</taxon>
        <taxon>Actinomycetota</taxon>
        <taxon>Actinomycetes</taxon>
        <taxon>Kitasatosporales</taxon>
        <taxon>Streptomycetaceae</taxon>
        <taxon>Streptomyces</taxon>
    </lineage>
</organism>
<dbReference type="InterPro" id="IPR007995">
    <property type="entry name" value="DUF742"/>
</dbReference>
<dbReference type="AlphaFoldDB" id="A0A3M8U2H8"/>
<dbReference type="PANTHER" id="PTHR36221:SF1">
    <property type="entry name" value="DUF742 DOMAIN-CONTAINING PROTEIN"/>
    <property type="match status" value="1"/>
</dbReference>
<dbReference type="Proteomes" id="UP000275401">
    <property type="component" value="Unassembled WGS sequence"/>
</dbReference>
<gene>
    <name evidence="1" type="ORF">EEJ42_36750</name>
</gene>
<dbReference type="EMBL" id="RIBZ01000715">
    <property type="protein sequence ID" value="RNF97680.1"/>
    <property type="molecule type" value="Genomic_DNA"/>
</dbReference>
<accession>A0A3M8U2H8</accession>
<reference evidence="1 2" key="1">
    <citation type="submission" date="2018-11" db="EMBL/GenBank/DDBJ databases">
        <title>The Potential of Streptomyces as Biocontrol Agents against the Tomato grey mould, Botrytis cinerea (Gray mold) Frontiers in Microbiology.</title>
        <authorList>
            <person name="Li D."/>
        </authorList>
    </citation>
    <scope>NUCLEOTIDE SEQUENCE [LARGE SCALE GENOMIC DNA]</scope>
    <source>
        <strain evidence="1 2">NEAU-LD23</strain>
    </source>
</reference>
<evidence type="ECO:0000313" key="2">
    <source>
        <dbReference type="Proteomes" id="UP000275401"/>
    </source>
</evidence>
<name>A0A3M8U2H8_9ACTN</name>
<protein>
    <submittedName>
        <fullName evidence="1">DUF742 domain-containing protein</fullName>
    </submittedName>
</protein>